<evidence type="ECO:0000256" key="3">
    <source>
        <dbReference type="ARBA" id="ARBA00023027"/>
    </source>
</evidence>
<comment type="caution">
    <text evidence="7">The sequence shown here is derived from an EMBL/GenBank/DDBJ whole genome shotgun (WGS) entry which is preliminary data.</text>
</comment>
<dbReference type="InterPro" id="IPR013328">
    <property type="entry name" value="6PGD_dom2"/>
</dbReference>
<dbReference type="InterPro" id="IPR029154">
    <property type="entry name" value="HIBADH-like_NADP-bd"/>
</dbReference>
<protein>
    <submittedName>
        <fullName evidence="7">3-hydroxyisobutyrate dehydrogenase</fullName>
    </submittedName>
</protein>
<evidence type="ECO:0000256" key="1">
    <source>
        <dbReference type="ARBA" id="ARBA00009080"/>
    </source>
</evidence>
<dbReference type="Pfam" id="PF14833">
    <property type="entry name" value="NAD_binding_11"/>
    <property type="match status" value="1"/>
</dbReference>
<dbReference type="EMBL" id="AESD01000224">
    <property type="protein sequence ID" value="EHJ13885.1"/>
    <property type="molecule type" value="Genomic_DNA"/>
</dbReference>
<keyword evidence="3" id="KW-0520">NAD</keyword>
<dbReference type="InterPro" id="IPR002204">
    <property type="entry name" value="3-OH-isobutyrate_DH-rel_CS"/>
</dbReference>
<feature type="domain" description="6-phosphogluconate dehydrogenase NADP-binding" evidence="5">
    <location>
        <begin position="4"/>
        <end position="165"/>
    </location>
</feature>
<gene>
    <name evidence="7" type="ORF">CWATWH0003_1423</name>
</gene>
<dbReference type="PANTHER" id="PTHR43060:SF15">
    <property type="entry name" value="3-HYDROXYISOBUTYRATE DEHYDROGENASE-LIKE 1, MITOCHONDRIAL-RELATED"/>
    <property type="match status" value="1"/>
</dbReference>
<feature type="active site" evidence="4">
    <location>
        <position position="174"/>
    </location>
</feature>
<dbReference type="InterPro" id="IPR015815">
    <property type="entry name" value="HIBADH-related"/>
</dbReference>
<evidence type="ECO:0000256" key="2">
    <source>
        <dbReference type="ARBA" id="ARBA00023002"/>
    </source>
</evidence>
<evidence type="ECO:0000313" key="7">
    <source>
        <dbReference type="EMBL" id="EHJ13885.1"/>
    </source>
</evidence>
<dbReference type="GO" id="GO:0050661">
    <property type="term" value="F:NADP binding"/>
    <property type="evidence" value="ECO:0007669"/>
    <property type="project" value="InterPro"/>
</dbReference>
<dbReference type="InterPro" id="IPR008927">
    <property type="entry name" value="6-PGluconate_DH-like_C_sf"/>
</dbReference>
<dbReference type="PATRIC" id="fig|423471.3.peg.1321"/>
<feature type="domain" description="3-hydroxyisobutyrate dehydrogenase-like NAD-binding" evidence="6">
    <location>
        <begin position="168"/>
        <end position="291"/>
    </location>
</feature>
<name>G5J1P1_CROWT</name>
<dbReference type="SUPFAM" id="SSF48179">
    <property type="entry name" value="6-phosphogluconate dehydrogenase C-terminal domain-like"/>
    <property type="match status" value="1"/>
</dbReference>
<dbReference type="Gene3D" id="3.40.50.720">
    <property type="entry name" value="NAD(P)-binding Rossmann-like Domain"/>
    <property type="match status" value="1"/>
</dbReference>
<organism evidence="7 8">
    <name type="scientific">Crocosphaera watsonii WH 0003</name>
    <dbReference type="NCBI Taxonomy" id="423471"/>
    <lineage>
        <taxon>Bacteria</taxon>
        <taxon>Bacillati</taxon>
        <taxon>Cyanobacteriota</taxon>
        <taxon>Cyanophyceae</taxon>
        <taxon>Oscillatoriophycideae</taxon>
        <taxon>Chroococcales</taxon>
        <taxon>Aphanothecaceae</taxon>
        <taxon>Crocosphaera</taxon>
    </lineage>
</organism>
<evidence type="ECO:0000259" key="5">
    <source>
        <dbReference type="Pfam" id="PF03446"/>
    </source>
</evidence>
<dbReference type="GO" id="GO:0016054">
    <property type="term" value="P:organic acid catabolic process"/>
    <property type="evidence" value="ECO:0007669"/>
    <property type="project" value="UniProtKB-ARBA"/>
</dbReference>
<dbReference type="PROSITE" id="PS00895">
    <property type="entry name" value="3_HYDROXYISOBUT_DH"/>
    <property type="match status" value="1"/>
</dbReference>
<dbReference type="Gene3D" id="1.10.1040.10">
    <property type="entry name" value="N-(1-d-carboxylethyl)-l-norvaline Dehydrogenase, domain 2"/>
    <property type="match status" value="1"/>
</dbReference>
<dbReference type="GeneID" id="88765225"/>
<proteinExistence type="inferred from homology"/>
<dbReference type="GO" id="GO:0051287">
    <property type="term" value="F:NAD binding"/>
    <property type="evidence" value="ECO:0007669"/>
    <property type="project" value="InterPro"/>
</dbReference>
<dbReference type="PIRSF" id="PIRSF000103">
    <property type="entry name" value="HIBADH"/>
    <property type="match status" value="1"/>
</dbReference>
<dbReference type="InterPro" id="IPR006115">
    <property type="entry name" value="6PGDH_NADP-bd"/>
</dbReference>
<comment type="similarity">
    <text evidence="1">Belongs to the HIBADH-related family.</text>
</comment>
<dbReference type="AlphaFoldDB" id="G5J1P1"/>
<reference evidence="7 8" key="1">
    <citation type="journal article" date="2011" name="Front. Microbiol.">
        <title>Two Strains of Crocosphaera watsonii with Highly Conserved Genomes are Distinguished by Strain-Specific Features.</title>
        <authorList>
            <person name="Bench S.R."/>
            <person name="Ilikchyan I.N."/>
            <person name="Tripp H.J."/>
            <person name="Zehr J.P."/>
        </authorList>
    </citation>
    <scope>NUCLEOTIDE SEQUENCE [LARGE SCALE GENOMIC DNA]</scope>
    <source>
        <strain evidence="7 8">WH 0003</strain>
    </source>
</reference>
<dbReference type="PANTHER" id="PTHR43060">
    <property type="entry name" value="3-HYDROXYISOBUTYRATE DEHYDROGENASE-LIKE 1, MITOCHONDRIAL-RELATED"/>
    <property type="match status" value="1"/>
</dbReference>
<dbReference type="Proteomes" id="UP000003477">
    <property type="component" value="Unassembled WGS sequence"/>
</dbReference>
<sequence length="297" mass="31749">MTEKLALIGLGLMGGFMAANLAKKGFAVNGWNRTPNRPGITIAQGAGATICPSIETAVREAEVIFTCVGDVPDVNEVIFEDKGIINYAKPGSLIVDFSTIGTQAARDIGTQLKAQQFRFLDAPISGGDIGAKQGSLTIMVGGEKKDFDECLPYFEAMGKNIIYCGSTGNGQAVKMCNQALCAVHMVALCEALKMAEKQDIDPNLMIEVCSTGAAGSWALGNLGPKMTESDLEPGFAIKHLLKDLRLVQEIMAQSEYQLPGVTLAENFLKVVANLDNGEGKEQGTQAMIRYYNQEKNA</sequence>
<keyword evidence="2" id="KW-0560">Oxidoreductase</keyword>
<evidence type="ECO:0000256" key="4">
    <source>
        <dbReference type="PIRSR" id="PIRSR000103-1"/>
    </source>
</evidence>
<evidence type="ECO:0000259" key="6">
    <source>
        <dbReference type="Pfam" id="PF14833"/>
    </source>
</evidence>
<evidence type="ECO:0000313" key="8">
    <source>
        <dbReference type="Proteomes" id="UP000003477"/>
    </source>
</evidence>
<dbReference type="SUPFAM" id="SSF51735">
    <property type="entry name" value="NAD(P)-binding Rossmann-fold domains"/>
    <property type="match status" value="1"/>
</dbReference>
<dbReference type="RefSeq" id="WP_007309860.1">
    <property type="nucleotide sequence ID" value="NZ_AESD01000224.1"/>
</dbReference>
<dbReference type="Pfam" id="PF03446">
    <property type="entry name" value="NAD_binding_2"/>
    <property type="match status" value="1"/>
</dbReference>
<accession>G5J1P1</accession>
<dbReference type="GO" id="GO:0016491">
    <property type="term" value="F:oxidoreductase activity"/>
    <property type="evidence" value="ECO:0007669"/>
    <property type="project" value="UniProtKB-KW"/>
</dbReference>
<dbReference type="InterPro" id="IPR036291">
    <property type="entry name" value="NAD(P)-bd_dom_sf"/>
</dbReference>